<dbReference type="Proteomes" id="UP000248330">
    <property type="component" value="Unassembled WGS sequence"/>
</dbReference>
<dbReference type="GO" id="GO:0043093">
    <property type="term" value="P:FtsZ-dependent cytokinesis"/>
    <property type="evidence" value="ECO:0007669"/>
    <property type="project" value="UniProtKB-UniRule"/>
</dbReference>
<reference evidence="19 20" key="1">
    <citation type="submission" date="2018-04" db="EMBL/GenBank/DDBJ databases">
        <title>Genomic Encyclopedia of Type Strains, Phase IV (KMG-IV): sequencing the most valuable type-strain genomes for metagenomic binning, comparative biology and taxonomic classification.</title>
        <authorList>
            <person name="Goeker M."/>
        </authorList>
    </citation>
    <scope>NUCLEOTIDE SEQUENCE [LARGE SCALE GENOMIC DNA]</scope>
    <source>
        <strain evidence="19 20">DSM 104150</strain>
    </source>
</reference>
<dbReference type="InterPro" id="IPR050515">
    <property type="entry name" value="Beta-lactam/transpept"/>
</dbReference>
<keyword evidence="11 16" id="KW-1133">Transmembrane helix</keyword>
<dbReference type="Gene3D" id="3.90.1310.10">
    <property type="entry name" value="Penicillin-binding protein 2a (Domain 2)"/>
    <property type="match status" value="1"/>
</dbReference>
<keyword evidence="15 16" id="KW-0961">Cell wall biogenesis/degradation</keyword>
<dbReference type="InterPro" id="IPR037532">
    <property type="entry name" value="FtsI_transpept"/>
</dbReference>
<dbReference type="GO" id="GO:0006508">
    <property type="term" value="P:proteolysis"/>
    <property type="evidence" value="ECO:0007669"/>
    <property type="project" value="UniProtKB-KW"/>
</dbReference>
<comment type="similarity">
    <text evidence="16">Belongs to the transpeptidase family. FtsI subfamily.</text>
</comment>
<evidence type="ECO:0000256" key="12">
    <source>
        <dbReference type="ARBA" id="ARBA00023136"/>
    </source>
</evidence>
<dbReference type="OrthoDB" id="9789078at2"/>
<keyword evidence="14 16" id="KW-0131">Cell cycle</keyword>
<keyword evidence="10 16" id="KW-0573">Peptidoglycan synthesis</keyword>
<evidence type="ECO:0000256" key="16">
    <source>
        <dbReference type="HAMAP-Rule" id="MF_02080"/>
    </source>
</evidence>
<dbReference type="GO" id="GO:0000917">
    <property type="term" value="P:division septum assembly"/>
    <property type="evidence" value="ECO:0007669"/>
    <property type="project" value="UniProtKB-KW"/>
</dbReference>
<dbReference type="UniPathway" id="UPA00219"/>
<dbReference type="InterPro" id="IPR001460">
    <property type="entry name" value="PCN-bd_Tpept"/>
</dbReference>
<evidence type="ECO:0000256" key="15">
    <source>
        <dbReference type="ARBA" id="ARBA00023316"/>
    </source>
</evidence>
<sequence>MTAVRHPVAEPVGSWRRSFVIGAMAIGAFIVFGRAFQLQVLERDFLTREGNKRHIRTMTIPAHRGAILDRRGEPLALSAPVETIWVVPSALLDSPPHLTALAKMLDRRPSELERFLKARADRKFVYVSDPLSPADAKRILSLGAPGVFSEPSYARYYPAGEIAGQLVGFTGREGTGLEGIEKAQETVLAGHDGERRVIRDRTGRVVEDNLEFRAAQSGEDVRLTIDLRIQYLAYRELKNAVAEHKARGGVIVVADSATGDVLAIAAQPGFNPNNSGERMSKGARNRAIIDSFEPGSTVKPLLVAQALELGIFQPSSIIDTRPGTYKVGALTVRDVHPQGIVDMTKLLSKSSNVGAAKIGMTLGPEAVWSGYQRFGLGEAMYTGFPGEVNPVLRHFTDWGQIATATASYGYGFSLSAMHLLRAYAALANDGLMPQIKLVRGGLPMPPQRAVSATTAREVRRMLEQVVTPQGTARRAAISGYRVAGKTGTVRKVADTGGYDGNRHQSLFVGMVPAERPRLVGLVMIDEPGAEGYYGGLVAAPVFSRVMQDAARLLQISPEGTDAPELAPAVPRTVALPLGANVAGPRS</sequence>
<comment type="pathway">
    <text evidence="16">Cell wall biogenesis; peptidoglycan biosynthesis.</text>
</comment>
<dbReference type="GO" id="GO:0005886">
    <property type="term" value="C:plasma membrane"/>
    <property type="evidence" value="ECO:0007669"/>
    <property type="project" value="UniProtKB-SubCell"/>
</dbReference>
<evidence type="ECO:0000256" key="1">
    <source>
        <dbReference type="ARBA" id="ARBA00004370"/>
    </source>
</evidence>
<comment type="subcellular location">
    <subcellularLocation>
        <location evidence="16">Cell inner membrane</location>
        <topology evidence="16">Single-pass membrane protein</topology>
    </subcellularLocation>
    <subcellularLocation>
        <location evidence="1">Membrane</location>
    </subcellularLocation>
</comment>
<dbReference type="GO" id="GO:0008955">
    <property type="term" value="F:peptidoglycan glycosyltransferase activity"/>
    <property type="evidence" value="ECO:0007669"/>
    <property type="project" value="InterPro"/>
</dbReference>
<dbReference type="HAMAP" id="MF_02080">
    <property type="entry name" value="FtsI_transpept"/>
    <property type="match status" value="1"/>
</dbReference>
<keyword evidence="12 16" id="KW-0472">Membrane</keyword>
<dbReference type="GO" id="GO:0071555">
    <property type="term" value="P:cell wall organization"/>
    <property type="evidence" value="ECO:0007669"/>
    <property type="project" value="UniProtKB-KW"/>
</dbReference>
<dbReference type="Pfam" id="PF00905">
    <property type="entry name" value="Transpeptidase"/>
    <property type="match status" value="1"/>
</dbReference>
<dbReference type="InterPro" id="IPR036138">
    <property type="entry name" value="PBP_dimer_sf"/>
</dbReference>
<evidence type="ECO:0000256" key="3">
    <source>
        <dbReference type="ARBA" id="ARBA00022519"/>
    </source>
</evidence>
<organism evidence="19 20">
    <name type="scientific">Sinimarinibacterium flocculans</name>
    <dbReference type="NCBI Taxonomy" id="985250"/>
    <lineage>
        <taxon>Bacteria</taxon>
        <taxon>Pseudomonadati</taxon>
        <taxon>Pseudomonadota</taxon>
        <taxon>Gammaproteobacteria</taxon>
        <taxon>Nevskiales</taxon>
        <taxon>Nevskiaceae</taxon>
        <taxon>Sinimarinibacterium</taxon>
    </lineage>
</organism>
<keyword evidence="20" id="KW-1185">Reference proteome</keyword>
<dbReference type="EMBL" id="QICN01000003">
    <property type="protein sequence ID" value="PXV69532.1"/>
    <property type="molecule type" value="Genomic_DNA"/>
</dbReference>
<dbReference type="Gene3D" id="3.40.710.10">
    <property type="entry name" value="DD-peptidase/beta-lactamase superfamily"/>
    <property type="match status" value="1"/>
</dbReference>
<feature type="active site" description="Acyl-ester intermediate" evidence="16">
    <location>
        <position position="296"/>
    </location>
</feature>
<dbReference type="GO" id="GO:0008360">
    <property type="term" value="P:regulation of cell shape"/>
    <property type="evidence" value="ECO:0007669"/>
    <property type="project" value="UniProtKB-KW"/>
</dbReference>
<evidence type="ECO:0000256" key="13">
    <source>
        <dbReference type="ARBA" id="ARBA00023210"/>
    </source>
</evidence>
<dbReference type="SUPFAM" id="SSF56519">
    <property type="entry name" value="Penicillin binding protein dimerisation domain"/>
    <property type="match status" value="1"/>
</dbReference>
<proteinExistence type="inferred from homology"/>
<evidence type="ECO:0000259" key="17">
    <source>
        <dbReference type="Pfam" id="PF00905"/>
    </source>
</evidence>
<dbReference type="Gene3D" id="3.30.450.330">
    <property type="match status" value="1"/>
</dbReference>
<evidence type="ECO:0000256" key="6">
    <source>
        <dbReference type="ARBA" id="ARBA00022670"/>
    </source>
</evidence>
<keyword evidence="6 16" id="KW-0645">Protease</keyword>
<keyword evidence="9 16" id="KW-0133">Cell shape</keyword>
<dbReference type="GO" id="GO:0008658">
    <property type="term" value="F:penicillin binding"/>
    <property type="evidence" value="ECO:0007669"/>
    <property type="project" value="InterPro"/>
</dbReference>
<name>A0A318EBQ1_9GAMM</name>
<dbReference type="PANTHER" id="PTHR30627:SF1">
    <property type="entry name" value="PEPTIDOGLYCAN D,D-TRANSPEPTIDASE FTSI"/>
    <property type="match status" value="1"/>
</dbReference>
<comment type="function">
    <text evidence="16">Catalyzes cross-linking of the peptidoglycan cell wall at the division septum.</text>
</comment>
<dbReference type="InterPro" id="IPR005311">
    <property type="entry name" value="PBP_dimer"/>
</dbReference>
<keyword evidence="7 16" id="KW-0812">Transmembrane</keyword>
<evidence type="ECO:0000256" key="8">
    <source>
        <dbReference type="ARBA" id="ARBA00022801"/>
    </source>
</evidence>
<protein>
    <recommendedName>
        <fullName evidence="16">Peptidoglycan D,D-transpeptidase FtsI</fullName>
        <ecNumber evidence="16">3.4.16.4</ecNumber>
    </recommendedName>
    <alternativeName>
        <fullName evidence="16">Penicillin-binding protein 3</fullName>
        <shortName evidence="16">PBP-3</shortName>
    </alternativeName>
</protein>
<keyword evidence="8 16" id="KW-0378">Hydrolase</keyword>
<dbReference type="Pfam" id="PF03717">
    <property type="entry name" value="PBP_dimer"/>
    <property type="match status" value="1"/>
</dbReference>
<dbReference type="AlphaFoldDB" id="A0A318EBQ1"/>
<keyword evidence="2 16" id="KW-1003">Cell membrane</keyword>
<dbReference type="PANTHER" id="PTHR30627">
    <property type="entry name" value="PEPTIDOGLYCAN D,D-TRANSPEPTIDASE"/>
    <property type="match status" value="1"/>
</dbReference>
<evidence type="ECO:0000256" key="11">
    <source>
        <dbReference type="ARBA" id="ARBA00022989"/>
    </source>
</evidence>
<keyword evidence="4 16" id="KW-0132">Cell division</keyword>
<evidence type="ECO:0000256" key="5">
    <source>
        <dbReference type="ARBA" id="ARBA00022645"/>
    </source>
</evidence>
<dbReference type="GO" id="GO:0009002">
    <property type="term" value="F:serine-type D-Ala-D-Ala carboxypeptidase activity"/>
    <property type="evidence" value="ECO:0007669"/>
    <property type="project" value="UniProtKB-UniRule"/>
</dbReference>
<evidence type="ECO:0000313" key="20">
    <source>
        <dbReference type="Proteomes" id="UP000248330"/>
    </source>
</evidence>
<keyword evidence="13 16" id="KW-0717">Septation</keyword>
<keyword evidence="5 16" id="KW-0121">Carboxypeptidase</keyword>
<dbReference type="RefSeq" id="WP_110264466.1">
    <property type="nucleotide sequence ID" value="NZ_CAKZQT010000021.1"/>
</dbReference>
<accession>A0A318EBQ1</accession>
<dbReference type="Gene3D" id="1.10.150.770">
    <property type="match status" value="1"/>
</dbReference>
<dbReference type="EC" id="3.4.16.4" evidence="16"/>
<evidence type="ECO:0000259" key="18">
    <source>
        <dbReference type="Pfam" id="PF03717"/>
    </source>
</evidence>
<feature type="domain" description="Penicillin-binding protein transpeptidase" evidence="17">
    <location>
        <begin position="249"/>
        <end position="547"/>
    </location>
</feature>
<comment type="caution">
    <text evidence="19">The sequence shown here is derived from an EMBL/GenBank/DDBJ whole genome shotgun (WGS) entry which is preliminary data.</text>
</comment>
<evidence type="ECO:0000256" key="2">
    <source>
        <dbReference type="ARBA" id="ARBA00022475"/>
    </source>
</evidence>
<evidence type="ECO:0000256" key="7">
    <source>
        <dbReference type="ARBA" id="ARBA00022692"/>
    </source>
</evidence>
<dbReference type="InterPro" id="IPR012338">
    <property type="entry name" value="Beta-lactam/transpept-like"/>
</dbReference>
<evidence type="ECO:0000256" key="9">
    <source>
        <dbReference type="ARBA" id="ARBA00022960"/>
    </source>
</evidence>
<evidence type="ECO:0000256" key="14">
    <source>
        <dbReference type="ARBA" id="ARBA00023306"/>
    </source>
</evidence>
<feature type="transmembrane region" description="Helical" evidence="16">
    <location>
        <begin position="18"/>
        <end position="36"/>
    </location>
</feature>
<comment type="catalytic activity">
    <reaction evidence="16">
        <text>Preferential cleavage: (Ac)2-L-Lys-D-Ala-|-D-Ala. Also transpeptidation of peptidyl-alanyl moieties that are N-acyl substituents of D-alanine.</text>
        <dbReference type="EC" id="3.4.16.4"/>
    </reaction>
</comment>
<keyword evidence="3 16" id="KW-0997">Cell inner membrane</keyword>
<evidence type="ECO:0000313" key="19">
    <source>
        <dbReference type="EMBL" id="PXV69532.1"/>
    </source>
</evidence>
<feature type="domain" description="Penicillin-binding protein dimerisation" evidence="18">
    <location>
        <begin position="59"/>
        <end position="207"/>
    </location>
</feature>
<dbReference type="SUPFAM" id="SSF56601">
    <property type="entry name" value="beta-lactamase/transpeptidase-like"/>
    <property type="match status" value="1"/>
</dbReference>
<evidence type="ECO:0000256" key="4">
    <source>
        <dbReference type="ARBA" id="ARBA00022618"/>
    </source>
</evidence>
<evidence type="ECO:0000256" key="10">
    <source>
        <dbReference type="ARBA" id="ARBA00022984"/>
    </source>
</evidence>
<gene>
    <name evidence="16" type="primary">ftsI</name>
    <name evidence="19" type="ORF">C8D93_103105</name>
</gene>
<dbReference type="GO" id="GO:0009252">
    <property type="term" value="P:peptidoglycan biosynthetic process"/>
    <property type="evidence" value="ECO:0007669"/>
    <property type="project" value="UniProtKB-UniRule"/>
</dbReference>